<dbReference type="EMBL" id="FNSN01000004">
    <property type="protein sequence ID" value="SEC91155.1"/>
    <property type="molecule type" value="Genomic_DNA"/>
</dbReference>
<keyword evidence="6" id="KW-1185">Reference proteome</keyword>
<evidence type="ECO:0000313" key="3">
    <source>
        <dbReference type="EMBL" id="SEC93827.1"/>
    </source>
</evidence>
<evidence type="ECO:0008006" key="7">
    <source>
        <dbReference type="Google" id="ProtNLM"/>
    </source>
</evidence>
<evidence type="ECO:0000313" key="6">
    <source>
        <dbReference type="Proteomes" id="UP000182652"/>
    </source>
</evidence>
<dbReference type="EMBL" id="FNSN01000005">
    <property type="protein sequence ID" value="SEC93827.1"/>
    <property type="molecule type" value="Genomic_DNA"/>
</dbReference>
<dbReference type="EMBL" id="FNSN01000009">
    <property type="protein sequence ID" value="SEC99829.1"/>
    <property type="molecule type" value="Genomic_DNA"/>
</dbReference>
<organism evidence="1 6">
    <name type="scientific">Arthrobacter woluwensis</name>
    <dbReference type="NCBI Taxonomy" id="156980"/>
    <lineage>
        <taxon>Bacteria</taxon>
        <taxon>Bacillati</taxon>
        <taxon>Actinomycetota</taxon>
        <taxon>Actinomycetes</taxon>
        <taxon>Micrococcales</taxon>
        <taxon>Micrococcaceae</taxon>
        <taxon>Arthrobacter</taxon>
    </lineage>
</organism>
<evidence type="ECO:0000313" key="2">
    <source>
        <dbReference type="EMBL" id="SEC91155.1"/>
    </source>
</evidence>
<evidence type="ECO:0000313" key="1">
    <source>
        <dbReference type="EMBL" id="SEC54984.1"/>
    </source>
</evidence>
<dbReference type="AlphaFoldDB" id="A0A1H4TFT6"/>
<sequence>MANQVVLFGNAMAAARLWLIARIPGLTVVGTEPNPRPDQFVLISDAGGRQFSPIHEKAFLMVDTWGPTKNVAKAKAQLVRAHLSALSNDTITVPASADSQAMDVVIYWAHPMGGLVDIPDPDAKIPRYRQNFELAVRGTPI</sequence>
<evidence type="ECO:0000313" key="5">
    <source>
        <dbReference type="EMBL" id="SEC99829.1"/>
    </source>
</evidence>
<accession>A0A1H4TFT6</accession>
<dbReference type="EMBL" id="FNSN01000003">
    <property type="protein sequence ID" value="SEC54984.1"/>
    <property type="molecule type" value="Genomic_DNA"/>
</dbReference>
<dbReference type="EMBL" id="FNSN01000006">
    <property type="protein sequence ID" value="SEC96817.1"/>
    <property type="molecule type" value="Genomic_DNA"/>
</dbReference>
<reference evidence="1 6" key="1">
    <citation type="submission" date="2016-10" db="EMBL/GenBank/DDBJ databases">
        <authorList>
            <person name="de Groot N.N."/>
        </authorList>
    </citation>
    <scope>NUCLEOTIDE SEQUENCE [LARGE SCALE GENOMIC DNA]</scope>
    <source>
        <strain evidence="1 6">DSM 10495</strain>
    </source>
</reference>
<dbReference type="Proteomes" id="UP000182652">
    <property type="component" value="Unassembled WGS sequence"/>
</dbReference>
<evidence type="ECO:0000313" key="4">
    <source>
        <dbReference type="EMBL" id="SEC96817.1"/>
    </source>
</evidence>
<proteinExistence type="predicted"/>
<protein>
    <recommendedName>
        <fullName evidence="7">DUF3168 domain-containing protein</fullName>
    </recommendedName>
</protein>
<dbReference type="RefSeq" id="WP_066217447.1">
    <property type="nucleotide sequence ID" value="NZ_FNSN01000003.1"/>
</dbReference>
<name>A0A1H4TFT6_9MICC</name>
<gene>
    <name evidence="1" type="ORF">SAMN04489745_3152</name>
    <name evidence="2" type="ORF">SAMN04489745_3493</name>
    <name evidence="3" type="ORF">SAMN04489745_3514</name>
    <name evidence="4" type="ORF">SAMN04489745_3579</name>
    <name evidence="5" type="ORF">SAMN04489745_3645</name>
</gene>
<dbReference type="STRING" id="156980.SAMN04489745_3152"/>